<keyword evidence="5" id="KW-0378">Hydrolase</keyword>
<evidence type="ECO:0000256" key="8">
    <source>
        <dbReference type="SAM" id="SignalP"/>
    </source>
</evidence>
<evidence type="ECO:0000256" key="2">
    <source>
        <dbReference type="ARBA" id="ARBA00008779"/>
    </source>
</evidence>
<dbReference type="RefSeq" id="WP_377087212.1">
    <property type="nucleotide sequence ID" value="NZ_JBHSJL010000014.1"/>
</dbReference>
<evidence type="ECO:0000313" key="11">
    <source>
        <dbReference type="Proteomes" id="UP001597389"/>
    </source>
</evidence>
<reference evidence="11" key="1">
    <citation type="journal article" date="2019" name="Int. J. Syst. Evol. Microbiol.">
        <title>The Global Catalogue of Microorganisms (GCM) 10K type strain sequencing project: providing services to taxonomists for standard genome sequencing and annotation.</title>
        <authorList>
            <consortium name="The Broad Institute Genomics Platform"/>
            <consortium name="The Broad Institute Genome Sequencing Center for Infectious Disease"/>
            <person name="Wu L."/>
            <person name="Ma J."/>
        </authorList>
    </citation>
    <scope>NUCLEOTIDE SEQUENCE [LARGE SCALE GENOMIC DNA]</scope>
    <source>
        <strain evidence="11">CCUG 57942</strain>
    </source>
</reference>
<dbReference type="InterPro" id="IPR050738">
    <property type="entry name" value="Sulfatase"/>
</dbReference>
<feature type="domain" description="Sulfatase N-terminal" evidence="9">
    <location>
        <begin position="24"/>
        <end position="382"/>
    </location>
</feature>
<feature type="compositionally biased region" description="Polar residues" evidence="7">
    <location>
        <begin position="123"/>
        <end position="133"/>
    </location>
</feature>
<dbReference type="Gene3D" id="3.40.720.10">
    <property type="entry name" value="Alkaline Phosphatase, subunit A"/>
    <property type="match status" value="1"/>
</dbReference>
<dbReference type="InterPro" id="IPR017850">
    <property type="entry name" value="Alkaline_phosphatase_core_sf"/>
</dbReference>
<dbReference type="InterPro" id="IPR000917">
    <property type="entry name" value="Sulfatase_N"/>
</dbReference>
<keyword evidence="4 8" id="KW-0732">Signal</keyword>
<protein>
    <submittedName>
        <fullName evidence="10">Sulfatase-like hydrolase/transferase</fullName>
    </submittedName>
</protein>
<keyword evidence="11" id="KW-1185">Reference proteome</keyword>
<organism evidence="10 11">
    <name type="scientific">Rubritalea tangerina</name>
    <dbReference type="NCBI Taxonomy" id="430798"/>
    <lineage>
        <taxon>Bacteria</taxon>
        <taxon>Pseudomonadati</taxon>
        <taxon>Verrucomicrobiota</taxon>
        <taxon>Verrucomicrobiia</taxon>
        <taxon>Verrucomicrobiales</taxon>
        <taxon>Rubritaleaceae</taxon>
        <taxon>Rubritalea</taxon>
    </lineage>
</organism>
<proteinExistence type="inferred from homology"/>
<keyword evidence="6" id="KW-0106">Calcium</keyword>
<gene>
    <name evidence="10" type="ORF">ACFSW8_08495</name>
</gene>
<evidence type="ECO:0000256" key="7">
    <source>
        <dbReference type="SAM" id="MobiDB-lite"/>
    </source>
</evidence>
<evidence type="ECO:0000256" key="3">
    <source>
        <dbReference type="ARBA" id="ARBA00022723"/>
    </source>
</evidence>
<comment type="similarity">
    <text evidence="2">Belongs to the sulfatase family.</text>
</comment>
<evidence type="ECO:0000313" key="10">
    <source>
        <dbReference type="EMBL" id="MFD2158933.1"/>
    </source>
</evidence>
<evidence type="ECO:0000256" key="1">
    <source>
        <dbReference type="ARBA" id="ARBA00001913"/>
    </source>
</evidence>
<sequence length="503" mass="55548">MKRTLLTLTALFASLAACYAKQQPNILFFLVDDMGTQDTSVPFAFDEDGAPLLTKNNKTYRTPNMERLAKQGMRFTQAYAYTICSPSRVSLLTGQAAPRHKVTQWTHPKTYKTEPGPAKTKTIKSPQWNTKGVPQNTPLLPQLLKQSGYATLFAGKAHFGPDDTPMGNPINLGFDCNIAGYGGGGPGSYWGIYNYSAEHRNGGSNWNVPGLEKYHGSDTFLTEAITLEMNAAITKAHASGAPIFAYMSQYALHVPFQYPDKRFTPNYPQLKGDALSHASLVEGMDKSLGDILLTLEKLGEAENTLVIFYSDNGSVSPLGTPTLKGKKGTRYEGGSRVPLMISWAKINPSNPLQQKLPIKPNSIQSDIVTVNDIMPTILSITGTSTPSGTIMDGHDLTPYLLGVKGTHRPQRFLTHFPHAHYNSLFSTLRDGDYKVIYNYANSSWELYNLKHDPKEAHNIIKQSPERSLTLAKRLIKYLDDFNASYPVHIKDGSAVRPNIDTLK</sequence>
<evidence type="ECO:0000256" key="6">
    <source>
        <dbReference type="ARBA" id="ARBA00022837"/>
    </source>
</evidence>
<dbReference type="Pfam" id="PF00884">
    <property type="entry name" value="Sulfatase"/>
    <property type="match status" value="1"/>
</dbReference>
<evidence type="ECO:0000256" key="5">
    <source>
        <dbReference type="ARBA" id="ARBA00022801"/>
    </source>
</evidence>
<dbReference type="Proteomes" id="UP001597389">
    <property type="component" value="Unassembled WGS sequence"/>
</dbReference>
<feature type="chain" id="PRO_5045497896" evidence="8">
    <location>
        <begin position="23"/>
        <end position="503"/>
    </location>
</feature>
<dbReference type="PANTHER" id="PTHR42693:SF42">
    <property type="entry name" value="ARYLSULFATASE G"/>
    <property type="match status" value="1"/>
</dbReference>
<comment type="cofactor">
    <cofactor evidence="1">
        <name>Ca(2+)</name>
        <dbReference type="ChEBI" id="CHEBI:29108"/>
    </cofactor>
</comment>
<evidence type="ECO:0000256" key="4">
    <source>
        <dbReference type="ARBA" id="ARBA00022729"/>
    </source>
</evidence>
<feature type="signal peptide" evidence="8">
    <location>
        <begin position="1"/>
        <end position="22"/>
    </location>
</feature>
<feature type="region of interest" description="Disordered" evidence="7">
    <location>
        <begin position="108"/>
        <end position="133"/>
    </location>
</feature>
<comment type="caution">
    <text evidence="10">The sequence shown here is derived from an EMBL/GenBank/DDBJ whole genome shotgun (WGS) entry which is preliminary data.</text>
</comment>
<dbReference type="PROSITE" id="PS51257">
    <property type="entry name" value="PROKAR_LIPOPROTEIN"/>
    <property type="match status" value="1"/>
</dbReference>
<dbReference type="PANTHER" id="PTHR42693">
    <property type="entry name" value="ARYLSULFATASE FAMILY MEMBER"/>
    <property type="match status" value="1"/>
</dbReference>
<keyword evidence="3" id="KW-0479">Metal-binding</keyword>
<dbReference type="SUPFAM" id="SSF53649">
    <property type="entry name" value="Alkaline phosphatase-like"/>
    <property type="match status" value="1"/>
</dbReference>
<evidence type="ECO:0000259" key="9">
    <source>
        <dbReference type="Pfam" id="PF00884"/>
    </source>
</evidence>
<dbReference type="Gene3D" id="3.30.1120.10">
    <property type="match status" value="1"/>
</dbReference>
<accession>A0ABW4ZAJ8</accession>
<name>A0ABW4ZAJ8_9BACT</name>
<dbReference type="EMBL" id="JBHUJB010000035">
    <property type="protein sequence ID" value="MFD2158933.1"/>
    <property type="molecule type" value="Genomic_DNA"/>
</dbReference>